<evidence type="ECO:0000313" key="1">
    <source>
        <dbReference type="EMBL" id="MBX34409.1"/>
    </source>
</evidence>
<accession>A0A2P2MW10</accession>
<organism evidence="1">
    <name type="scientific">Rhizophora mucronata</name>
    <name type="common">Asiatic mangrove</name>
    <dbReference type="NCBI Taxonomy" id="61149"/>
    <lineage>
        <taxon>Eukaryota</taxon>
        <taxon>Viridiplantae</taxon>
        <taxon>Streptophyta</taxon>
        <taxon>Embryophyta</taxon>
        <taxon>Tracheophyta</taxon>
        <taxon>Spermatophyta</taxon>
        <taxon>Magnoliopsida</taxon>
        <taxon>eudicotyledons</taxon>
        <taxon>Gunneridae</taxon>
        <taxon>Pentapetalae</taxon>
        <taxon>rosids</taxon>
        <taxon>fabids</taxon>
        <taxon>Malpighiales</taxon>
        <taxon>Rhizophoraceae</taxon>
        <taxon>Rhizophora</taxon>
    </lineage>
</organism>
<dbReference type="EMBL" id="GGEC01053925">
    <property type="protein sequence ID" value="MBX34409.1"/>
    <property type="molecule type" value="Transcribed_RNA"/>
</dbReference>
<sequence length="89" mass="10072">MKESESIKGFYLRFAEIINQIKSSIGDIDQKKVKTNSTKTDFKFEHIVAVIEKKKDLLKVIMHKLMAQAENGQIFESIAGASISVQNQN</sequence>
<proteinExistence type="predicted"/>
<reference evidence="1" key="1">
    <citation type="submission" date="2018-02" db="EMBL/GenBank/DDBJ databases">
        <title>Rhizophora mucronata_Transcriptome.</title>
        <authorList>
            <person name="Meera S.P."/>
            <person name="Sreeshan A."/>
            <person name="Augustine A."/>
        </authorList>
    </citation>
    <scope>NUCLEOTIDE SEQUENCE</scope>
    <source>
        <tissue evidence="1">Leaf</tissue>
    </source>
</reference>
<dbReference type="AlphaFoldDB" id="A0A2P2MW10"/>
<protein>
    <submittedName>
        <fullName evidence="1">Uncharacterized protein LOC103319889</fullName>
    </submittedName>
</protein>
<name>A0A2P2MW10_RHIMU</name>